<dbReference type="InterPro" id="IPR032818">
    <property type="entry name" value="DedA-like"/>
</dbReference>
<feature type="compositionally biased region" description="Basic and acidic residues" evidence="8">
    <location>
        <begin position="188"/>
        <end position="205"/>
    </location>
</feature>
<keyword evidence="6 7" id="KW-0472">Membrane</keyword>
<feature type="region of interest" description="Disordered" evidence="8">
    <location>
        <begin position="187"/>
        <end position="232"/>
    </location>
</feature>
<dbReference type="GO" id="GO:0005886">
    <property type="term" value="C:plasma membrane"/>
    <property type="evidence" value="ECO:0007669"/>
    <property type="project" value="UniProtKB-SubCell"/>
</dbReference>
<evidence type="ECO:0000259" key="9">
    <source>
        <dbReference type="Pfam" id="PF09335"/>
    </source>
</evidence>
<dbReference type="RefSeq" id="WP_203751503.1">
    <property type="nucleotide sequence ID" value="NZ_BAAAUC010000010.1"/>
</dbReference>
<sequence>MLHHLMPLISSPWLYVVVFLAVAIDGFFPVMPSETLVIGLFAFSATGAPNVVALLATIAAGGIAGDQISYRIGRRAGRLTGRRVAEAREKGEKALQRYGGTAILVGRFIPYGRTATTVTAGSMTFPAGRFRLFSAIAAVAWAVYALGLGRVGGATFTRHPLLGAAFGVALGMIIAAVCALIEKRRSRTVPDQRSRTVPDRRRRETPTVPDQRAGRHVRDPRRHPPPAPCTQAARRIAAATDVNDLPG</sequence>
<dbReference type="PANTHER" id="PTHR30353:SF0">
    <property type="entry name" value="TRANSMEMBRANE PROTEIN"/>
    <property type="match status" value="1"/>
</dbReference>
<dbReference type="AlphaFoldDB" id="A0A919IQ64"/>
<evidence type="ECO:0000256" key="5">
    <source>
        <dbReference type="ARBA" id="ARBA00022989"/>
    </source>
</evidence>
<comment type="caution">
    <text evidence="10">The sequence shown here is derived from an EMBL/GenBank/DDBJ whole genome shotgun (WGS) entry which is preliminary data.</text>
</comment>
<accession>A0A919IQ64</accession>
<evidence type="ECO:0000256" key="1">
    <source>
        <dbReference type="ARBA" id="ARBA00004651"/>
    </source>
</evidence>
<reference evidence="10" key="1">
    <citation type="submission" date="2021-01" db="EMBL/GenBank/DDBJ databases">
        <title>Whole genome shotgun sequence of Actinoplanes cyaneus NBRC 14990.</title>
        <authorList>
            <person name="Komaki H."/>
            <person name="Tamura T."/>
        </authorList>
    </citation>
    <scope>NUCLEOTIDE SEQUENCE</scope>
    <source>
        <strain evidence="10">NBRC 14990</strain>
    </source>
</reference>
<keyword evidence="4 7" id="KW-0812">Transmembrane</keyword>
<feature type="transmembrane region" description="Helical" evidence="7">
    <location>
        <begin position="130"/>
        <end position="149"/>
    </location>
</feature>
<comment type="similarity">
    <text evidence="2 7">Belongs to the DedA family.</text>
</comment>
<evidence type="ECO:0000256" key="4">
    <source>
        <dbReference type="ARBA" id="ARBA00022692"/>
    </source>
</evidence>
<evidence type="ECO:0000256" key="3">
    <source>
        <dbReference type="ARBA" id="ARBA00022475"/>
    </source>
</evidence>
<evidence type="ECO:0000256" key="6">
    <source>
        <dbReference type="ARBA" id="ARBA00023136"/>
    </source>
</evidence>
<dbReference type="PANTHER" id="PTHR30353">
    <property type="entry name" value="INNER MEMBRANE PROTEIN DEDA-RELATED"/>
    <property type="match status" value="1"/>
</dbReference>
<evidence type="ECO:0000256" key="2">
    <source>
        <dbReference type="ARBA" id="ARBA00010792"/>
    </source>
</evidence>
<keyword evidence="11" id="KW-1185">Reference proteome</keyword>
<feature type="transmembrane region" description="Helical" evidence="7">
    <location>
        <begin position="37"/>
        <end position="65"/>
    </location>
</feature>
<dbReference type="EMBL" id="BOMH01000059">
    <property type="protein sequence ID" value="GID69312.1"/>
    <property type="molecule type" value="Genomic_DNA"/>
</dbReference>
<evidence type="ECO:0000313" key="11">
    <source>
        <dbReference type="Proteomes" id="UP000619479"/>
    </source>
</evidence>
<keyword evidence="3 7" id="KW-1003">Cell membrane</keyword>
<gene>
    <name evidence="10" type="ORF">Acy02nite_71930</name>
</gene>
<feature type="transmembrane region" description="Helical" evidence="7">
    <location>
        <begin position="12"/>
        <end position="31"/>
    </location>
</feature>
<feature type="domain" description="VTT" evidence="9">
    <location>
        <begin position="32"/>
        <end position="149"/>
    </location>
</feature>
<dbReference type="Pfam" id="PF09335">
    <property type="entry name" value="VTT_dom"/>
    <property type="match status" value="1"/>
</dbReference>
<name>A0A919IQ64_9ACTN</name>
<evidence type="ECO:0000256" key="8">
    <source>
        <dbReference type="SAM" id="MobiDB-lite"/>
    </source>
</evidence>
<comment type="subcellular location">
    <subcellularLocation>
        <location evidence="1 7">Cell membrane</location>
        <topology evidence="1 7">Multi-pass membrane protein</topology>
    </subcellularLocation>
</comment>
<feature type="transmembrane region" description="Helical" evidence="7">
    <location>
        <begin position="161"/>
        <end position="181"/>
    </location>
</feature>
<proteinExistence type="inferred from homology"/>
<evidence type="ECO:0000313" key="10">
    <source>
        <dbReference type="EMBL" id="GID69312.1"/>
    </source>
</evidence>
<dbReference type="Proteomes" id="UP000619479">
    <property type="component" value="Unassembled WGS sequence"/>
</dbReference>
<protein>
    <submittedName>
        <fullName evidence="10">Membrane protein</fullName>
    </submittedName>
</protein>
<evidence type="ECO:0000256" key="7">
    <source>
        <dbReference type="RuleBase" id="RU367016"/>
    </source>
</evidence>
<dbReference type="InterPro" id="IPR032816">
    <property type="entry name" value="VTT_dom"/>
</dbReference>
<organism evidence="10 11">
    <name type="scientific">Actinoplanes cyaneus</name>
    <dbReference type="NCBI Taxonomy" id="52696"/>
    <lineage>
        <taxon>Bacteria</taxon>
        <taxon>Bacillati</taxon>
        <taxon>Actinomycetota</taxon>
        <taxon>Actinomycetes</taxon>
        <taxon>Micromonosporales</taxon>
        <taxon>Micromonosporaceae</taxon>
        <taxon>Actinoplanes</taxon>
    </lineage>
</organism>
<keyword evidence="5 7" id="KW-1133">Transmembrane helix</keyword>